<proteinExistence type="predicted"/>
<evidence type="ECO:0000313" key="1">
    <source>
        <dbReference type="EMBL" id="KAL3629801.1"/>
    </source>
</evidence>
<evidence type="ECO:0000313" key="2">
    <source>
        <dbReference type="Proteomes" id="UP001632038"/>
    </source>
</evidence>
<comment type="caution">
    <text evidence="1">The sequence shown here is derived from an EMBL/GenBank/DDBJ whole genome shotgun (WGS) entry which is preliminary data.</text>
</comment>
<sequence length="94" mass="10280">MVNRSVAAAIRTGLRQQKHSDLVSFRPPIPAVVASVSSGFKHRGLRRLLMVEGCIAASEVNDFRLGRQGADAPTVATGMWAARRRFARHLAVAW</sequence>
<gene>
    <name evidence="1" type="ORF">CASFOL_027023</name>
</gene>
<organism evidence="1 2">
    <name type="scientific">Castilleja foliolosa</name>
    <dbReference type="NCBI Taxonomy" id="1961234"/>
    <lineage>
        <taxon>Eukaryota</taxon>
        <taxon>Viridiplantae</taxon>
        <taxon>Streptophyta</taxon>
        <taxon>Embryophyta</taxon>
        <taxon>Tracheophyta</taxon>
        <taxon>Spermatophyta</taxon>
        <taxon>Magnoliopsida</taxon>
        <taxon>eudicotyledons</taxon>
        <taxon>Gunneridae</taxon>
        <taxon>Pentapetalae</taxon>
        <taxon>asterids</taxon>
        <taxon>lamiids</taxon>
        <taxon>Lamiales</taxon>
        <taxon>Orobanchaceae</taxon>
        <taxon>Pedicularideae</taxon>
        <taxon>Castillejinae</taxon>
        <taxon>Castilleja</taxon>
    </lineage>
</organism>
<dbReference type="Proteomes" id="UP001632038">
    <property type="component" value="Unassembled WGS sequence"/>
</dbReference>
<name>A0ABD3CLI9_9LAMI</name>
<dbReference type="EMBL" id="JAVIJP010000034">
    <property type="protein sequence ID" value="KAL3629801.1"/>
    <property type="molecule type" value="Genomic_DNA"/>
</dbReference>
<protein>
    <submittedName>
        <fullName evidence="1">Uncharacterized protein</fullName>
    </submittedName>
</protein>
<dbReference type="AlphaFoldDB" id="A0ABD3CLI9"/>
<accession>A0ABD3CLI9</accession>
<keyword evidence="2" id="KW-1185">Reference proteome</keyword>
<reference evidence="2" key="1">
    <citation type="journal article" date="2024" name="IScience">
        <title>Strigolactones Initiate the Formation of Haustorium-like Structures in Castilleja.</title>
        <authorList>
            <person name="Buerger M."/>
            <person name="Peterson D."/>
            <person name="Chory J."/>
        </authorList>
    </citation>
    <scope>NUCLEOTIDE SEQUENCE [LARGE SCALE GENOMIC DNA]</scope>
</reference>